<dbReference type="PANTHER" id="PTHR43798:SF31">
    <property type="entry name" value="AB HYDROLASE SUPERFAMILY PROTEIN YCLE"/>
    <property type="match status" value="1"/>
</dbReference>
<evidence type="ECO:0000259" key="2">
    <source>
        <dbReference type="Pfam" id="PF12697"/>
    </source>
</evidence>
<organism evidence="3 4">
    <name type="scientific">Crucibulum laeve</name>
    <dbReference type="NCBI Taxonomy" id="68775"/>
    <lineage>
        <taxon>Eukaryota</taxon>
        <taxon>Fungi</taxon>
        <taxon>Dikarya</taxon>
        <taxon>Basidiomycota</taxon>
        <taxon>Agaricomycotina</taxon>
        <taxon>Agaricomycetes</taxon>
        <taxon>Agaricomycetidae</taxon>
        <taxon>Agaricales</taxon>
        <taxon>Agaricineae</taxon>
        <taxon>Nidulariaceae</taxon>
        <taxon>Crucibulum</taxon>
    </lineage>
</organism>
<evidence type="ECO:0000256" key="1">
    <source>
        <dbReference type="ARBA" id="ARBA00022801"/>
    </source>
</evidence>
<protein>
    <submittedName>
        <fullName evidence="3">Alpha/Beta hydrolase protein</fullName>
    </submittedName>
</protein>
<dbReference type="OrthoDB" id="94039at2759"/>
<feature type="domain" description="AB hydrolase-1" evidence="2">
    <location>
        <begin position="39"/>
        <end position="314"/>
    </location>
</feature>
<proteinExistence type="predicted"/>
<dbReference type="EMBL" id="ML213616">
    <property type="protein sequence ID" value="TFK36161.1"/>
    <property type="molecule type" value="Genomic_DNA"/>
</dbReference>
<dbReference type="Pfam" id="PF12697">
    <property type="entry name" value="Abhydrolase_6"/>
    <property type="match status" value="1"/>
</dbReference>
<keyword evidence="1 3" id="KW-0378">Hydrolase</keyword>
<dbReference type="AlphaFoldDB" id="A0A5C3M4W0"/>
<dbReference type="SUPFAM" id="SSF53474">
    <property type="entry name" value="alpha/beta-Hydrolases"/>
    <property type="match status" value="1"/>
</dbReference>
<dbReference type="Gene3D" id="3.40.50.1820">
    <property type="entry name" value="alpha/beta hydrolase"/>
    <property type="match status" value="1"/>
</dbReference>
<keyword evidence="4" id="KW-1185">Reference proteome</keyword>
<reference evidence="3 4" key="1">
    <citation type="journal article" date="2019" name="Nat. Ecol. Evol.">
        <title>Megaphylogeny resolves global patterns of mushroom evolution.</title>
        <authorList>
            <person name="Varga T."/>
            <person name="Krizsan K."/>
            <person name="Foldi C."/>
            <person name="Dima B."/>
            <person name="Sanchez-Garcia M."/>
            <person name="Sanchez-Ramirez S."/>
            <person name="Szollosi G.J."/>
            <person name="Szarkandi J.G."/>
            <person name="Papp V."/>
            <person name="Albert L."/>
            <person name="Andreopoulos W."/>
            <person name="Angelini C."/>
            <person name="Antonin V."/>
            <person name="Barry K.W."/>
            <person name="Bougher N.L."/>
            <person name="Buchanan P."/>
            <person name="Buyck B."/>
            <person name="Bense V."/>
            <person name="Catcheside P."/>
            <person name="Chovatia M."/>
            <person name="Cooper J."/>
            <person name="Damon W."/>
            <person name="Desjardin D."/>
            <person name="Finy P."/>
            <person name="Geml J."/>
            <person name="Haridas S."/>
            <person name="Hughes K."/>
            <person name="Justo A."/>
            <person name="Karasinski D."/>
            <person name="Kautmanova I."/>
            <person name="Kiss B."/>
            <person name="Kocsube S."/>
            <person name="Kotiranta H."/>
            <person name="LaButti K.M."/>
            <person name="Lechner B.E."/>
            <person name="Liimatainen K."/>
            <person name="Lipzen A."/>
            <person name="Lukacs Z."/>
            <person name="Mihaltcheva S."/>
            <person name="Morgado L.N."/>
            <person name="Niskanen T."/>
            <person name="Noordeloos M.E."/>
            <person name="Ohm R.A."/>
            <person name="Ortiz-Santana B."/>
            <person name="Ovrebo C."/>
            <person name="Racz N."/>
            <person name="Riley R."/>
            <person name="Savchenko A."/>
            <person name="Shiryaev A."/>
            <person name="Soop K."/>
            <person name="Spirin V."/>
            <person name="Szebenyi C."/>
            <person name="Tomsovsky M."/>
            <person name="Tulloss R.E."/>
            <person name="Uehling J."/>
            <person name="Grigoriev I.V."/>
            <person name="Vagvolgyi C."/>
            <person name="Papp T."/>
            <person name="Martin F.M."/>
            <person name="Miettinen O."/>
            <person name="Hibbett D.S."/>
            <person name="Nagy L.G."/>
        </authorList>
    </citation>
    <scope>NUCLEOTIDE SEQUENCE [LARGE SCALE GENOMIC DNA]</scope>
    <source>
        <strain evidence="3 4">CBS 166.37</strain>
    </source>
</reference>
<name>A0A5C3M4W0_9AGAR</name>
<evidence type="ECO:0000313" key="3">
    <source>
        <dbReference type="EMBL" id="TFK36161.1"/>
    </source>
</evidence>
<dbReference type="GO" id="GO:0016787">
    <property type="term" value="F:hydrolase activity"/>
    <property type="evidence" value="ECO:0007669"/>
    <property type="project" value="UniProtKB-KW"/>
</dbReference>
<dbReference type="Proteomes" id="UP000308652">
    <property type="component" value="Unassembled WGS sequence"/>
</dbReference>
<gene>
    <name evidence="3" type="ORF">BDQ12DRAFT_610487</name>
</gene>
<dbReference type="InterPro" id="IPR050266">
    <property type="entry name" value="AB_hydrolase_sf"/>
</dbReference>
<accession>A0A5C3M4W0</accession>
<dbReference type="InterPro" id="IPR000073">
    <property type="entry name" value="AB_hydrolase_1"/>
</dbReference>
<sequence>MRHFVFTAPTTLNLKAIAGFKMTAKQYSMSQSNVQGFTLLFAHGLGAHKEQWEPTIQYLFKGAINSNLIREAWSFDWPSHGDAAILNQDILNAQEGRTVSICDWGSIIDAFINSTIMIGHRIILIGHSGGGGAVTMATESFHKSSPVRALIVIEPNMATEEIWNPHWEDRMIALNLCVGGTLTRRDSWPSKDQAYNYFNHRMPWKRWDIRMLRILTEFGLEELPSRSCRLKCSKVQEAAGFVEIQSYFAATRQFSRICRVLPSHIIWGENYDNPFIPKFMKEFTSKLYEQYVSTTIIQSTGHMVLQEQPDKLAQRIEDIITKINPGTYQQLSKL</sequence>
<dbReference type="GO" id="GO:0016020">
    <property type="term" value="C:membrane"/>
    <property type="evidence" value="ECO:0007669"/>
    <property type="project" value="TreeGrafter"/>
</dbReference>
<dbReference type="InterPro" id="IPR029058">
    <property type="entry name" value="AB_hydrolase_fold"/>
</dbReference>
<evidence type="ECO:0000313" key="4">
    <source>
        <dbReference type="Proteomes" id="UP000308652"/>
    </source>
</evidence>
<dbReference type="PANTHER" id="PTHR43798">
    <property type="entry name" value="MONOACYLGLYCEROL LIPASE"/>
    <property type="match status" value="1"/>
</dbReference>